<dbReference type="InterPro" id="IPR000073">
    <property type="entry name" value="AB_hydrolase_1"/>
</dbReference>
<gene>
    <name evidence="3" type="ORF">HMPREF9943_01273</name>
</gene>
<dbReference type="InterPro" id="IPR050266">
    <property type="entry name" value="AB_hydrolase_sf"/>
</dbReference>
<dbReference type="SUPFAM" id="SSF53474">
    <property type="entry name" value="alpha/beta-Hydrolases"/>
    <property type="match status" value="1"/>
</dbReference>
<dbReference type="PANTHER" id="PTHR43798">
    <property type="entry name" value="MONOACYLGLYCEROL LIPASE"/>
    <property type="match status" value="1"/>
</dbReference>
<accession>M2P7Q5</accession>
<sequence length="225" mass="26246">MKIYYEIHGEGFPVFLLHGNQENRKIYDQLIHDLKGYQLIAVDTRYHGKSVKEGELSLHQFALDIKELADELSFDEYDIIGFSDGANIGLTLSLLDQRLKHMVLMSPNSSPKGLKGYIRFMIHLNVLLSIPFTFYNKKAKRIRRLNQFMLKEPHFTQDELEHIMIPVLLLSGERDMIKKEDIDYLSSSLKYCVSKCLNSTHFLLEDAYKEVLKEIRGFLYACHQN</sequence>
<organism evidence="3 4">
    <name type="scientific">Eggerthia catenaformis OT 569 = DSM 20559</name>
    <dbReference type="NCBI Taxonomy" id="999415"/>
    <lineage>
        <taxon>Bacteria</taxon>
        <taxon>Bacillati</taxon>
        <taxon>Bacillota</taxon>
        <taxon>Erysipelotrichia</taxon>
        <taxon>Erysipelotrichales</taxon>
        <taxon>Coprobacillaceae</taxon>
        <taxon>Eggerthia</taxon>
    </lineage>
</organism>
<feature type="domain" description="AB hydrolase-1" evidence="2">
    <location>
        <begin position="13"/>
        <end position="110"/>
    </location>
</feature>
<keyword evidence="1" id="KW-0378">Hydrolase</keyword>
<dbReference type="GO" id="GO:0016787">
    <property type="term" value="F:hydrolase activity"/>
    <property type="evidence" value="ECO:0007669"/>
    <property type="project" value="UniProtKB-KW"/>
</dbReference>
<evidence type="ECO:0000313" key="3">
    <source>
        <dbReference type="EMBL" id="EMD16347.1"/>
    </source>
</evidence>
<dbReference type="Proteomes" id="UP000011758">
    <property type="component" value="Unassembled WGS sequence"/>
</dbReference>
<dbReference type="Gene3D" id="3.40.50.1820">
    <property type="entry name" value="alpha/beta hydrolase"/>
    <property type="match status" value="1"/>
</dbReference>
<reference evidence="3 4" key="1">
    <citation type="submission" date="2013-02" db="EMBL/GenBank/DDBJ databases">
        <title>The Genome Sequence of Lactobacillus catenaformis F0143.</title>
        <authorList>
            <consortium name="The Broad Institute Genome Sequencing Platform"/>
            <person name="Earl A."/>
            <person name="Ward D."/>
            <person name="Feldgarden M."/>
            <person name="Gevers D."/>
            <person name="Izard J."/>
            <person name="Blanton J.M."/>
            <person name="Mathney J."/>
            <person name="Dewhirst F.E."/>
            <person name="Young S.K."/>
            <person name="Zeng Q."/>
            <person name="Gargeya S."/>
            <person name="Fitzgerald M."/>
            <person name="Haas B."/>
            <person name="Abouelleil A."/>
            <person name="Alvarado L."/>
            <person name="Arachchi H.M."/>
            <person name="Berlin A."/>
            <person name="Chapman S.B."/>
            <person name="Gearin G."/>
            <person name="Goldberg J."/>
            <person name="Griggs A."/>
            <person name="Gujja S."/>
            <person name="Hansen M."/>
            <person name="Heiman D."/>
            <person name="Howarth C."/>
            <person name="Larimer J."/>
            <person name="Lui A."/>
            <person name="MacDonald P.J.P."/>
            <person name="McCowen C."/>
            <person name="Montmayeur A."/>
            <person name="Murphy C."/>
            <person name="Neiman D."/>
            <person name="Pearson M."/>
            <person name="Priest M."/>
            <person name="Roberts A."/>
            <person name="Saif S."/>
            <person name="Shea T."/>
            <person name="Sisk P."/>
            <person name="Stolte C."/>
            <person name="Sykes S."/>
            <person name="Wortman J."/>
            <person name="Nusbaum C."/>
            <person name="Birren B."/>
        </authorList>
    </citation>
    <scope>NUCLEOTIDE SEQUENCE [LARGE SCALE GENOMIC DNA]</scope>
    <source>
        <strain evidence="3 4">OT 569</strain>
    </source>
</reference>
<dbReference type="EMBL" id="AGEJ01000021">
    <property type="protein sequence ID" value="EMD16347.1"/>
    <property type="molecule type" value="Genomic_DNA"/>
</dbReference>
<dbReference type="Pfam" id="PF00561">
    <property type="entry name" value="Abhydrolase_1"/>
    <property type="match status" value="1"/>
</dbReference>
<evidence type="ECO:0000313" key="4">
    <source>
        <dbReference type="Proteomes" id="UP000011758"/>
    </source>
</evidence>
<dbReference type="InterPro" id="IPR029058">
    <property type="entry name" value="AB_hydrolase_fold"/>
</dbReference>
<dbReference type="OrthoDB" id="9776303at2"/>
<evidence type="ECO:0000256" key="1">
    <source>
        <dbReference type="ARBA" id="ARBA00022801"/>
    </source>
</evidence>
<evidence type="ECO:0000259" key="2">
    <source>
        <dbReference type="Pfam" id="PF00561"/>
    </source>
</evidence>
<dbReference type="AlphaFoldDB" id="M2P7Q5"/>
<dbReference type="STRING" id="999415.HMPREF9943_01273"/>
<dbReference type="eggNOG" id="COG2267">
    <property type="taxonomic scope" value="Bacteria"/>
</dbReference>
<name>M2P7Q5_9FIRM</name>
<proteinExistence type="predicted"/>
<keyword evidence="4" id="KW-1185">Reference proteome</keyword>
<dbReference type="BioCyc" id="ECAT999415-HMP:GTTI-1307-MONOMER"/>
<protein>
    <recommendedName>
        <fullName evidence="2">AB hydrolase-1 domain-containing protein</fullName>
    </recommendedName>
</protein>
<dbReference type="GO" id="GO:0016020">
    <property type="term" value="C:membrane"/>
    <property type="evidence" value="ECO:0007669"/>
    <property type="project" value="TreeGrafter"/>
</dbReference>
<dbReference type="RefSeq" id="WP_004803224.1">
    <property type="nucleotide sequence ID" value="NZ_KB446648.1"/>
</dbReference>
<dbReference type="PANTHER" id="PTHR43798:SF31">
    <property type="entry name" value="AB HYDROLASE SUPERFAMILY PROTEIN YCLE"/>
    <property type="match status" value="1"/>
</dbReference>
<comment type="caution">
    <text evidence="3">The sequence shown here is derived from an EMBL/GenBank/DDBJ whole genome shotgun (WGS) entry which is preliminary data.</text>
</comment>